<evidence type="ECO:0000313" key="2">
    <source>
        <dbReference type="EMBL" id="GHP03628.1"/>
    </source>
</evidence>
<keyword evidence="3" id="KW-1185">Reference proteome</keyword>
<protein>
    <submittedName>
        <fullName evidence="2">Uncharacterized protein</fullName>
    </submittedName>
</protein>
<comment type="caution">
    <text evidence="2">The sequence shown here is derived from an EMBL/GenBank/DDBJ whole genome shotgun (WGS) entry which is preliminary data.</text>
</comment>
<sequence length="407" mass="42349">MAKELAQLAPWGWDPRITKHPPGPSSLRHFEEAGALAKFEKSNSTNGKKKNLKEKENKNSNSTATPNPAKRPRLTKPLPTSAIACTPSLKTPAPETPAVLPPSGGAATTMPRDAGGSSLKGRGGGSTIGVSSKRGGEVYAVPTPIPMKTLGKVAELQDDDDNDDDDDDDDDDGAAVTETPTQQDAATKLSSPVQKPPTATTRPRRGANAAAATTTAPASGEPTKAAIPSPPAAALAGAVGSDLAGAAAPPPPAAKAARSRVRQPSSKARAPSPAPKRPPPPPPQATAKPPTTATVATASNAVQQAQRLSPPWRPQSRCTLRSLDDAPRDGTVRSYVVQPTSGMTCDGDVHPALPIPQPWWNYAWAGNSFQRKQHQVQPTVQRTLCTSFSPALANGLRFLTRSAGEKK</sequence>
<feature type="compositionally biased region" description="Low complexity" evidence="1">
    <location>
        <begin position="196"/>
        <end position="218"/>
    </location>
</feature>
<feature type="compositionally biased region" description="Polar residues" evidence="1">
    <location>
        <begin position="178"/>
        <end position="193"/>
    </location>
</feature>
<feature type="compositionally biased region" description="Pro residues" evidence="1">
    <location>
        <begin position="272"/>
        <end position="284"/>
    </location>
</feature>
<dbReference type="EMBL" id="BNJQ01000006">
    <property type="protein sequence ID" value="GHP03628.1"/>
    <property type="molecule type" value="Genomic_DNA"/>
</dbReference>
<feature type="compositionally biased region" description="Low complexity" evidence="1">
    <location>
        <begin position="262"/>
        <end position="271"/>
    </location>
</feature>
<evidence type="ECO:0000313" key="3">
    <source>
        <dbReference type="Proteomes" id="UP000660262"/>
    </source>
</evidence>
<accession>A0A830HA62</accession>
<dbReference type="Proteomes" id="UP000660262">
    <property type="component" value="Unassembled WGS sequence"/>
</dbReference>
<reference evidence="2" key="1">
    <citation type="submission" date="2020-10" db="EMBL/GenBank/DDBJ databases">
        <title>Unveiling of a novel bifunctional photoreceptor, Dualchrome1, isolated from a cosmopolitan green alga.</title>
        <authorList>
            <person name="Suzuki S."/>
            <person name="Kawachi M."/>
        </authorList>
    </citation>
    <scope>NUCLEOTIDE SEQUENCE</scope>
    <source>
        <strain evidence="2">NIES 2893</strain>
    </source>
</reference>
<dbReference type="AlphaFoldDB" id="A0A830HA62"/>
<organism evidence="2 3">
    <name type="scientific">Pycnococcus provasolii</name>
    <dbReference type="NCBI Taxonomy" id="41880"/>
    <lineage>
        <taxon>Eukaryota</taxon>
        <taxon>Viridiplantae</taxon>
        <taxon>Chlorophyta</taxon>
        <taxon>Pseudoscourfieldiophyceae</taxon>
        <taxon>Pseudoscourfieldiales</taxon>
        <taxon>Pycnococcaceae</taxon>
        <taxon>Pycnococcus</taxon>
    </lineage>
</organism>
<name>A0A830HA62_9CHLO</name>
<feature type="compositionally biased region" description="Low complexity" evidence="1">
    <location>
        <begin position="232"/>
        <end position="247"/>
    </location>
</feature>
<feature type="compositionally biased region" description="Low complexity" evidence="1">
    <location>
        <begin position="285"/>
        <end position="306"/>
    </location>
</feature>
<proteinExistence type="predicted"/>
<gene>
    <name evidence="2" type="ORF">PPROV_000238300</name>
</gene>
<feature type="compositionally biased region" description="Acidic residues" evidence="1">
    <location>
        <begin position="156"/>
        <end position="173"/>
    </location>
</feature>
<evidence type="ECO:0000256" key="1">
    <source>
        <dbReference type="SAM" id="MobiDB-lite"/>
    </source>
</evidence>
<dbReference type="OrthoDB" id="498993at2759"/>
<feature type="region of interest" description="Disordered" evidence="1">
    <location>
        <begin position="1"/>
        <end position="326"/>
    </location>
</feature>